<evidence type="ECO:0000256" key="1">
    <source>
        <dbReference type="SAM" id="MobiDB-lite"/>
    </source>
</evidence>
<accession>A0A6A6GI05</accession>
<sequence>MNIRDRERDVYKAGLFNTPRFREYRSATSEILKAIRRNSSTASETSIRDTEPALMRLFNDDRQVTLILGYFETMLSCFISQNRQRYGNQGLVQGSAEAPRIDRVEAIDAVGLKALADMLKICIHVVDVTDRPMMNYNGPTGLESLTMPIISLACDGNHYHVLYPQWLPVQPGDDPQLADLEPYHFNGWPRAGSFSSQPALPTPIDTFYQQGNLQPQFASNVEFLGTPGGMLPNSYVPQSCTEHSSNQGIDYIIDSQNSLVDLMPDYNNYGHIESHLAASTSGTELHGSLPDGIGTLPDAQAIPAAAPYEEPEMVQAEETPTVESSTSSHDGPGTLQIRLTSHHLKYQNHMAQHRDPTNVRPIGAACLRSSAQSNPSHFLQSEETFQPLEYNPLGTRMAGRAAPSRGEKRKRPLEPEPETDD</sequence>
<evidence type="ECO:0000313" key="2">
    <source>
        <dbReference type="EMBL" id="KAF2225278.1"/>
    </source>
</evidence>
<reference evidence="3" key="1">
    <citation type="journal article" date="2020" name="Stud. Mycol.">
        <title>101 Dothideomycetes genomes: A test case for predicting lifestyles and emergence of pathogens.</title>
        <authorList>
            <person name="Haridas S."/>
            <person name="Albert R."/>
            <person name="Binder M."/>
            <person name="Bloem J."/>
            <person name="LaButti K."/>
            <person name="Salamov A."/>
            <person name="Andreopoulos B."/>
            <person name="Baker S."/>
            <person name="Barry K."/>
            <person name="Bills G."/>
            <person name="Bluhm B."/>
            <person name="Cannon C."/>
            <person name="Castanera R."/>
            <person name="Culley D."/>
            <person name="Daum C."/>
            <person name="Ezra D."/>
            <person name="Gonzalez J."/>
            <person name="Henrissat B."/>
            <person name="Kuo A."/>
            <person name="Liang C."/>
            <person name="Lipzen A."/>
            <person name="Lutzoni F."/>
            <person name="Magnuson J."/>
            <person name="Mondo S."/>
            <person name="Nolan M."/>
            <person name="Ohm R."/>
            <person name="Pangilinan J."/>
            <person name="Park H.-J."/>
            <person name="Ramirez L."/>
            <person name="Alfaro M."/>
            <person name="Sun H."/>
            <person name="Tritt A."/>
            <person name="Yoshinaga Y."/>
            <person name="Zwiers L.-H."/>
            <person name="Turgeon B."/>
            <person name="Goodwin S."/>
            <person name="Spatafora J."/>
            <person name="Crous P."/>
            <person name="Grigoriev I."/>
        </authorList>
    </citation>
    <scope>NUCLEOTIDE SEQUENCE [LARGE SCALE GENOMIC DNA]</scope>
    <source>
        <strain evidence="3">CECT 20119</strain>
    </source>
</reference>
<gene>
    <name evidence="2" type="ORF">BDZ85DRAFT_91289</name>
</gene>
<dbReference type="Proteomes" id="UP000799538">
    <property type="component" value="Unassembled WGS sequence"/>
</dbReference>
<dbReference type="OrthoDB" id="10267998at2759"/>
<dbReference type="EMBL" id="ML992504">
    <property type="protein sequence ID" value="KAF2225278.1"/>
    <property type="molecule type" value="Genomic_DNA"/>
</dbReference>
<evidence type="ECO:0000313" key="3">
    <source>
        <dbReference type="Proteomes" id="UP000799538"/>
    </source>
</evidence>
<feature type="region of interest" description="Disordered" evidence="1">
    <location>
        <begin position="394"/>
        <end position="421"/>
    </location>
</feature>
<dbReference type="AlphaFoldDB" id="A0A6A6GI05"/>
<proteinExistence type="predicted"/>
<organism evidence="2 3">
    <name type="scientific">Elsinoe ampelina</name>
    <dbReference type="NCBI Taxonomy" id="302913"/>
    <lineage>
        <taxon>Eukaryota</taxon>
        <taxon>Fungi</taxon>
        <taxon>Dikarya</taxon>
        <taxon>Ascomycota</taxon>
        <taxon>Pezizomycotina</taxon>
        <taxon>Dothideomycetes</taxon>
        <taxon>Dothideomycetidae</taxon>
        <taxon>Myriangiales</taxon>
        <taxon>Elsinoaceae</taxon>
        <taxon>Elsinoe</taxon>
    </lineage>
</organism>
<keyword evidence="3" id="KW-1185">Reference proteome</keyword>
<name>A0A6A6GI05_9PEZI</name>
<protein>
    <submittedName>
        <fullName evidence="2">Uncharacterized protein</fullName>
    </submittedName>
</protein>